<sequence length="39" mass="4518">MLALTMAKPKSLILRSSMQLVENCRMIVDNKQRKLSRRG</sequence>
<comment type="caution">
    <text evidence="1">The sequence shown here is derived from an EMBL/GenBank/DDBJ whole genome shotgun (WGS) entry which is preliminary data.</text>
</comment>
<dbReference type="EMBL" id="PGET01000001">
    <property type="protein sequence ID" value="PJJ30085.1"/>
    <property type="molecule type" value="Genomic_DNA"/>
</dbReference>
<accession>A0A2M8Z9F4</accession>
<dbReference type="Proteomes" id="UP000231092">
    <property type="component" value="Unassembled WGS sequence"/>
</dbReference>
<reference evidence="1 2" key="1">
    <citation type="submission" date="2017-11" db="EMBL/GenBank/DDBJ databases">
        <title>Understudied soil microbes with underappreciated capabilities: Untangling the Clostridium saccharolyticum group.</title>
        <authorList>
            <person name="Leschine S."/>
        </authorList>
    </citation>
    <scope>NUCLEOTIDE SEQUENCE [LARGE SCALE GENOMIC DNA]</scope>
    <source>
        <strain evidence="1 2">18A</strain>
    </source>
</reference>
<gene>
    <name evidence="1" type="ORF">H171_3655</name>
</gene>
<name>A0A2M8Z9F4_9FIRM</name>
<evidence type="ECO:0000313" key="2">
    <source>
        <dbReference type="Proteomes" id="UP000231092"/>
    </source>
</evidence>
<evidence type="ECO:0000313" key="1">
    <source>
        <dbReference type="EMBL" id="PJJ30085.1"/>
    </source>
</evidence>
<organism evidence="1 2">
    <name type="scientific">[Clostridium] celerecrescens 18A</name>
    <dbReference type="NCBI Taxonomy" id="1286362"/>
    <lineage>
        <taxon>Bacteria</taxon>
        <taxon>Bacillati</taxon>
        <taxon>Bacillota</taxon>
        <taxon>Clostridia</taxon>
        <taxon>Lachnospirales</taxon>
        <taxon>Lachnospiraceae</taxon>
        <taxon>Lacrimispora</taxon>
    </lineage>
</organism>
<proteinExistence type="predicted"/>
<dbReference type="AlphaFoldDB" id="A0A2M8Z9F4"/>
<protein>
    <submittedName>
        <fullName evidence="1">Uncharacterized protein</fullName>
    </submittedName>
</protein>